<keyword evidence="10" id="KW-0694">RNA-binding</keyword>
<dbReference type="Pfam" id="PF17921">
    <property type="entry name" value="Integrase_H2C2"/>
    <property type="match status" value="1"/>
</dbReference>
<evidence type="ECO:0000256" key="10">
    <source>
        <dbReference type="ARBA" id="ARBA00022884"/>
    </source>
</evidence>
<comment type="subcellular location">
    <subcellularLocation>
        <location evidence="3">Cytoplasm</location>
    </subcellularLocation>
    <subcellularLocation>
        <location evidence="2">Nucleus</location>
    </subcellularLocation>
</comment>
<dbReference type="Pfam" id="PF24626">
    <property type="entry name" value="SH3_Tf2-1"/>
    <property type="match status" value="1"/>
</dbReference>
<dbReference type="GO" id="GO:0046872">
    <property type="term" value="F:metal ion binding"/>
    <property type="evidence" value="ECO:0007669"/>
    <property type="project" value="UniProtKB-KW"/>
</dbReference>
<evidence type="ECO:0000256" key="12">
    <source>
        <dbReference type="ARBA" id="ARBA00022918"/>
    </source>
</evidence>
<keyword evidence="5" id="KW-0645">Protease</keyword>
<proteinExistence type="predicted"/>
<dbReference type="GO" id="GO:0003723">
    <property type="term" value="F:RNA binding"/>
    <property type="evidence" value="ECO:0007669"/>
    <property type="project" value="UniProtKB-KW"/>
</dbReference>
<dbReference type="GO" id="GO:0015074">
    <property type="term" value="P:DNA integration"/>
    <property type="evidence" value="ECO:0007669"/>
    <property type="project" value="UniProtKB-KW"/>
</dbReference>
<evidence type="ECO:0000256" key="4">
    <source>
        <dbReference type="ARBA" id="ARBA00022490"/>
    </source>
</evidence>
<keyword evidence="21" id="KW-1185">Reference proteome</keyword>
<dbReference type="OrthoDB" id="4022548at2759"/>
<keyword evidence="14" id="KW-0238">DNA-binding</keyword>
<reference evidence="20" key="2">
    <citation type="submission" date="2021-01" db="EMBL/GenBank/DDBJ databases">
        <authorList>
            <person name="Schikora-Tamarit M.A."/>
        </authorList>
    </citation>
    <scope>NUCLEOTIDE SEQUENCE</scope>
    <source>
        <strain evidence="20">CBS2887</strain>
    </source>
</reference>
<dbReference type="InterPro" id="IPR012337">
    <property type="entry name" value="RNaseH-like_sf"/>
</dbReference>
<dbReference type="GO" id="GO:0005737">
    <property type="term" value="C:cytoplasm"/>
    <property type="evidence" value="ECO:0007669"/>
    <property type="project" value="UniProtKB-SubCell"/>
</dbReference>
<keyword evidence="13" id="KW-0808">Transferase</keyword>
<evidence type="ECO:0000256" key="14">
    <source>
        <dbReference type="ARBA" id="ARBA00023125"/>
    </source>
</evidence>
<dbReference type="PANTHER" id="PTHR37984">
    <property type="entry name" value="PROTEIN CBG26694"/>
    <property type="match status" value="1"/>
</dbReference>
<keyword evidence="12" id="KW-0695">RNA-directed DNA polymerase</keyword>
<evidence type="ECO:0000256" key="9">
    <source>
        <dbReference type="ARBA" id="ARBA00022842"/>
    </source>
</evidence>
<comment type="caution">
    <text evidence="20">The sequence shown here is derived from an EMBL/GenBank/DDBJ whole genome shotgun (WGS) entry which is preliminary data.</text>
</comment>
<keyword evidence="11" id="KW-0229">DNA integration</keyword>
<dbReference type="GO" id="GO:0005634">
    <property type="term" value="C:nucleus"/>
    <property type="evidence" value="ECO:0007669"/>
    <property type="project" value="UniProtKB-SubCell"/>
</dbReference>
<dbReference type="GO" id="GO:0003887">
    <property type="term" value="F:DNA-directed DNA polymerase activity"/>
    <property type="evidence" value="ECO:0007669"/>
    <property type="project" value="UniProtKB-KW"/>
</dbReference>
<dbReference type="InterPro" id="IPR036397">
    <property type="entry name" value="RNaseH_sf"/>
</dbReference>
<evidence type="ECO:0000313" key="21">
    <source>
        <dbReference type="Proteomes" id="UP000774326"/>
    </source>
</evidence>
<evidence type="ECO:0000256" key="17">
    <source>
        <dbReference type="ARBA" id="ARBA00025590"/>
    </source>
</evidence>
<dbReference type="GO" id="GO:0004190">
    <property type="term" value="F:aspartic-type endopeptidase activity"/>
    <property type="evidence" value="ECO:0007669"/>
    <property type="project" value="UniProtKB-KW"/>
</dbReference>
<accession>A0A9P8QD00</accession>
<evidence type="ECO:0000256" key="6">
    <source>
        <dbReference type="ARBA" id="ARBA00022723"/>
    </source>
</evidence>
<evidence type="ECO:0000256" key="7">
    <source>
        <dbReference type="ARBA" id="ARBA00022750"/>
    </source>
</evidence>
<gene>
    <name evidence="20" type="ORF">WICPIJ_000768</name>
</gene>
<dbReference type="InterPro" id="IPR050951">
    <property type="entry name" value="Retrovirus_Pol_polyprotein"/>
</dbReference>
<comment type="catalytic activity">
    <reaction evidence="1">
        <text>Endonucleolytic cleavage to 5'-phosphomonoester.</text>
        <dbReference type="EC" id="3.1.26.4"/>
    </reaction>
</comment>
<evidence type="ECO:0000256" key="1">
    <source>
        <dbReference type="ARBA" id="ARBA00000077"/>
    </source>
</evidence>
<dbReference type="Gene3D" id="1.10.340.70">
    <property type="match status" value="1"/>
</dbReference>
<dbReference type="PANTHER" id="PTHR37984:SF5">
    <property type="entry name" value="PROTEIN NYNRIN-LIKE"/>
    <property type="match status" value="1"/>
</dbReference>
<keyword evidence="13" id="KW-0239">DNA-directed DNA polymerase</keyword>
<comment type="function">
    <text evidence="17">Reverse transcriptase/ribonuclease H (RT) is a multifunctional enzyme that catalyzes the conversion of the retro-elements RNA genome into dsDNA within the VLP. The enzyme displays a DNA polymerase activity that can copy either DNA or RNA templates, and a ribonuclease H (RNase H) activity that cleaves the RNA strand of RNA-DNA heteroduplexes during plus-strand synthesis and hydrolyzes RNA primers. The conversion leads to a linear dsDNA copy of the retrotransposon that includes long terminal repeats (LTRs) at both ends.</text>
</comment>
<evidence type="ECO:0000256" key="11">
    <source>
        <dbReference type="ARBA" id="ARBA00022908"/>
    </source>
</evidence>
<keyword evidence="4" id="KW-0963">Cytoplasm</keyword>
<dbReference type="GO" id="GO:0004523">
    <property type="term" value="F:RNA-DNA hybrid ribonuclease activity"/>
    <property type="evidence" value="ECO:0007669"/>
    <property type="project" value="UniProtKB-EC"/>
</dbReference>
<evidence type="ECO:0000256" key="8">
    <source>
        <dbReference type="ARBA" id="ARBA00022801"/>
    </source>
</evidence>
<dbReference type="GO" id="GO:0006508">
    <property type="term" value="P:proteolysis"/>
    <property type="evidence" value="ECO:0007669"/>
    <property type="project" value="UniProtKB-KW"/>
</dbReference>
<dbReference type="EMBL" id="JAEUBG010000452">
    <property type="protein sequence ID" value="KAH3688243.1"/>
    <property type="molecule type" value="Genomic_DNA"/>
</dbReference>
<name>A0A9P8QD00_WICPI</name>
<evidence type="ECO:0000313" key="20">
    <source>
        <dbReference type="EMBL" id="KAH3688243.1"/>
    </source>
</evidence>
<dbReference type="Proteomes" id="UP000774326">
    <property type="component" value="Unassembled WGS sequence"/>
</dbReference>
<comment type="function">
    <text evidence="18">Integrase (IN) targets the VLP to the nucleus, where a subparticle preintegration complex (PIC) containing at least integrase and the newly synthesized dsDNA copy of the retrotransposon must transit the nuclear membrane. Once in the nucleus, integrase performs the integration of the dsDNA into the host genome.</text>
</comment>
<keyword evidence="13" id="KW-0548">Nucleotidyltransferase</keyword>
<evidence type="ECO:0000256" key="2">
    <source>
        <dbReference type="ARBA" id="ARBA00004123"/>
    </source>
</evidence>
<protein>
    <recommendedName>
        <fullName evidence="19">Integrase catalytic domain-containing protein</fullName>
    </recommendedName>
</protein>
<keyword evidence="16" id="KW-0539">Nucleus</keyword>
<keyword evidence="7" id="KW-0064">Aspartyl protease</keyword>
<reference evidence="20" key="1">
    <citation type="journal article" date="2021" name="Open Biol.">
        <title>Shared evolutionary footprints suggest mitochondrial oxidative damage underlies multiple complex I losses in fungi.</title>
        <authorList>
            <person name="Schikora-Tamarit M.A."/>
            <person name="Marcet-Houben M."/>
            <person name="Nosek J."/>
            <person name="Gabaldon T."/>
        </authorList>
    </citation>
    <scope>NUCLEOTIDE SEQUENCE</scope>
    <source>
        <strain evidence="20">CBS2887</strain>
    </source>
</reference>
<dbReference type="PROSITE" id="PS50994">
    <property type="entry name" value="INTEGRASE"/>
    <property type="match status" value="1"/>
</dbReference>
<keyword evidence="9" id="KW-0460">Magnesium</keyword>
<dbReference type="AlphaFoldDB" id="A0A9P8QD00"/>
<evidence type="ECO:0000256" key="13">
    <source>
        <dbReference type="ARBA" id="ARBA00022932"/>
    </source>
</evidence>
<dbReference type="GO" id="GO:0006310">
    <property type="term" value="P:DNA recombination"/>
    <property type="evidence" value="ECO:0007669"/>
    <property type="project" value="UniProtKB-KW"/>
</dbReference>
<keyword evidence="15" id="KW-0233">DNA recombination</keyword>
<dbReference type="InterPro" id="IPR056924">
    <property type="entry name" value="SH3_Tf2-1"/>
</dbReference>
<keyword evidence="6" id="KW-0479">Metal-binding</keyword>
<evidence type="ECO:0000256" key="18">
    <source>
        <dbReference type="ARBA" id="ARBA00025615"/>
    </source>
</evidence>
<dbReference type="InterPro" id="IPR001584">
    <property type="entry name" value="Integrase_cat-core"/>
</dbReference>
<dbReference type="FunFam" id="1.10.340.70:FF:000001">
    <property type="entry name" value="Retrovirus-related Pol polyprotein from transposon gypsy-like Protein"/>
    <property type="match status" value="1"/>
</dbReference>
<evidence type="ECO:0000256" key="3">
    <source>
        <dbReference type="ARBA" id="ARBA00004496"/>
    </source>
</evidence>
<sequence length="522" mass="60086">MLLEETLVSSLDLMEDITAGYTIDPQFRVIWNTLKNPDLPVPKEINNHIKHYRLDDVEHPTQLLFAAIPGAQEDYRLVIPNHHELHIKLISNVHDSPTGAHFGALRVYEVLHRQFYWPHMFKQVKKFVRSCLTCQKAKPATTLKAGLFKPLPIPQDRFQEVTMDFLAGIPETAEGFDMIMVIVDRLSKRAKYIPCKKSLTGAEAANLFLTHYFVNFGLPKKICSDKDIRFKGAFWQTIWAILGTSLLFTTTNHPQTDGQSERMMRIINQMLRTTCENHTYDWNKALPAVEFAYNSTYQASIGKTPFEVDFGKNLDSPSFSSTWNLDVQDHNAETLAKEMAAIIAETKDNLVEAQRAQELQHNKKHQAVNYKVGDWVLIRKDVWGIKDKYSKLENYYIGPYCLVKDLGENAFEVALPDISKKQRTINVEYFKPFVERDTRFPKQPPRTHLEIVSRLHEITNVVGISLEAKTLSVTWAMCDPRHVIKIPFTTFNLLKDRRHKQRLVDQAQFLLPRPETIPGAPS</sequence>
<evidence type="ECO:0000259" key="19">
    <source>
        <dbReference type="PROSITE" id="PS50994"/>
    </source>
</evidence>
<dbReference type="InterPro" id="IPR041588">
    <property type="entry name" value="Integrase_H2C2"/>
</dbReference>
<dbReference type="SUPFAM" id="SSF53098">
    <property type="entry name" value="Ribonuclease H-like"/>
    <property type="match status" value="1"/>
</dbReference>
<feature type="domain" description="Integrase catalytic" evidence="19">
    <location>
        <begin position="148"/>
        <end position="313"/>
    </location>
</feature>
<dbReference type="GO" id="GO:0003677">
    <property type="term" value="F:DNA binding"/>
    <property type="evidence" value="ECO:0007669"/>
    <property type="project" value="UniProtKB-KW"/>
</dbReference>
<organism evidence="20 21">
    <name type="scientific">Wickerhamomyces pijperi</name>
    <name type="common">Yeast</name>
    <name type="synonym">Pichia pijperi</name>
    <dbReference type="NCBI Taxonomy" id="599730"/>
    <lineage>
        <taxon>Eukaryota</taxon>
        <taxon>Fungi</taxon>
        <taxon>Dikarya</taxon>
        <taxon>Ascomycota</taxon>
        <taxon>Saccharomycotina</taxon>
        <taxon>Saccharomycetes</taxon>
        <taxon>Phaffomycetales</taxon>
        <taxon>Wickerhamomycetaceae</taxon>
        <taxon>Wickerhamomyces</taxon>
    </lineage>
</organism>
<dbReference type="GO" id="GO:0003964">
    <property type="term" value="F:RNA-directed DNA polymerase activity"/>
    <property type="evidence" value="ECO:0007669"/>
    <property type="project" value="UniProtKB-KW"/>
</dbReference>
<dbReference type="Gene3D" id="3.30.420.10">
    <property type="entry name" value="Ribonuclease H-like superfamily/Ribonuclease H"/>
    <property type="match status" value="1"/>
</dbReference>
<evidence type="ECO:0000256" key="5">
    <source>
        <dbReference type="ARBA" id="ARBA00022670"/>
    </source>
</evidence>
<evidence type="ECO:0000256" key="15">
    <source>
        <dbReference type="ARBA" id="ARBA00023172"/>
    </source>
</evidence>
<keyword evidence="8" id="KW-0378">Hydrolase</keyword>
<evidence type="ECO:0000256" key="16">
    <source>
        <dbReference type="ARBA" id="ARBA00023242"/>
    </source>
</evidence>